<dbReference type="AlphaFoldDB" id="A0A419V5W9"/>
<keyword evidence="2" id="KW-1185">Reference proteome</keyword>
<reference evidence="1 2" key="1">
    <citation type="submission" date="2018-09" db="EMBL/GenBank/DDBJ databases">
        <title>Genomic Encyclopedia of Archaeal and Bacterial Type Strains, Phase II (KMG-II): from individual species to whole genera.</title>
        <authorList>
            <person name="Goeker M."/>
        </authorList>
    </citation>
    <scope>NUCLEOTIDE SEQUENCE [LARGE SCALE GENOMIC DNA]</scope>
    <source>
        <strain evidence="1 2">DSM 17008</strain>
    </source>
</reference>
<accession>A0A419V5W9</accession>
<protein>
    <submittedName>
        <fullName evidence="1">Uncharacterized protein</fullName>
    </submittedName>
</protein>
<comment type="caution">
    <text evidence="1">The sequence shown here is derived from an EMBL/GenBank/DDBJ whole genome shotgun (WGS) entry which is preliminary data.</text>
</comment>
<evidence type="ECO:0000313" key="2">
    <source>
        <dbReference type="Proteomes" id="UP000285120"/>
    </source>
</evidence>
<gene>
    <name evidence="1" type="ORF">ATL39_0986</name>
</gene>
<proteinExistence type="predicted"/>
<name>A0A419V5W9_9BACL</name>
<dbReference type="EMBL" id="RAPK01000007">
    <property type="protein sequence ID" value="RKD75287.1"/>
    <property type="molecule type" value="Genomic_DNA"/>
</dbReference>
<dbReference type="RefSeq" id="WP_120192177.1">
    <property type="nucleotide sequence ID" value="NZ_RAPK01000007.1"/>
</dbReference>
<organism evidence="1 2">
    <name type="scientific">Sinobaca qinghaiensis</name>
    <dbReference type="NCBI Taxonomy" id="342944"/>
    <lineage>
        <taxon>Bacteria</taxon>
        <taxon>Bacillati</taxon>
        <taxon>Bacillota</taxon>
        <taxon>Bacilli</taxon>
        <taxon>Bacillales</taxon>
        <taxon>Sporolactobacillaceae</taxon>
        <taxon>Sinobaca</taxon>
    </lineage>
</organism>
<dbReference type="Proteomes" id="UP000285120">
    <property type="component" value="Unassembled WGS sequence"/>
</dbReference>
<sequence>MDVIKRFVDHHLEKYKEGNTFEADDTFRRDQQEAAKSMGLDLQDPADERLFRSFESMVKDYANGTNSYEEIERKAVEIQKK</sequence>
<evidence type="ECO:0000313" key="1">
    <source>
        <dbReference type="EMBL" id="RKD75287.1"/>
    </source>
</evidence>